<evidence type="ECO:0000313" key="1">
    <source>
        <dbReference type="EMBL" id="MFC6905779.1"/>
    </source>
</evidence>
<dbReference type="Gene3D" id="2.160.20.10">
    <property type="entry name" value="Single-stranded right-handed beta-helix, Pectin lyase-like"/>
    <property type="match status" value="1"/>
</dbReference>
<comment type="caution">
    <text evidence="1">The sequence shown here is derived from an EMBL/GenBank/DDBJ whole genome shotgun (WGS) entry which is preliminary data.</text>
</comment>
<organism evidence="1 2">
    <name type="scientific">Halalkalicoccus tibetensis</name>
    <dbReference type="NCBI Taxonomy" id="175632"/>
    <lineage>
        <taxon>Archaea</taxon>
        <taxon>Methanobacteriati</taxon>
        <taxon>Methanobacteriota</taxon>
        <taxon>Stenosarchaea group</taxon>
        <taxon>Halobacteria</taxon>
        <taxon>Halobacteriales</taxon>
        <taxon>Halococcaceae</taxon>
        <taxon>Halalkalicoccus</taxon>
    </lineage>
</organism>
<protein>
    <recommendedName>
        <fullName evidence="3">Right handed beta helix region</fullName>
    </recommendedName>
</protein>
<reference evidence="1 2" key="1">
    <citation type="journal article" date="2019" name="Int. J. Syst. Evol. Microbiol.">
        <title>The Global Catalogue of Microorganisms (GCM) 10K type strain sequencing project: providing services to taxonomists for standard genome sequencing and annotation.</title>
        <authorList>
            <consortium name="The Broad Institute Genomics Platform"/>
            <consortium name="The Broad Institute Genome Sequencing Center for Infectious Disease"/>
            <person name="Wu L."/>
            <person name="Ma J."/>
        </authorList>
    </citation>
    <scope>NUCLEOTIDE SEQUENCE [LARGE SCALE GENOMIC DNA]</scope>
    <source>
        <strain evidence="1 2">CGMCC 1.3240</strain>
    </source>
</reference>
<dbReference type="InterPro" id="IPR011050">
    <property type="entry name" value="Pectin_lyase_fold/virulence"/>
</dbReference>
<evidence type="ECO:0008006" key="3">
    <source>
        <dbReference type="Google" id="ProtNLM"/>
    </source>
</evidence>
<gene>
    <name evidence="1" type="ORF">ACFQGH_11290</name>
</gene>
<accession>A0ABD5V411</accession>
<keyword evidence="2" id="KW-1185">Reference proteome</keyword>
<dbReference type="Proteomes" id="UP001596312">
    <property type="component" value="Unassembled WGS sequence"/>
</dbReference>
<dbReference type="SUPFAM" id="SSF51126">
    <property type="entry name" value="Pectin lyase-like"/>
    <property type="match status" value="1"/>
</dbReference>
<dbReference type="EMBL" id="JBHSXQ010000003">
    <property type="protein sequence ID" value="MFC6905779.1"/>
    <property type="molecule type" value="Genomic_DNA"/>
</dbReference>
<sequence length="218" mass="22857">MELQASNNLIARGINIVGTHDTASKGSLLVGLQTNSGTGIVENIDISDGDVDTNNGNGGTGLLVSDYHQGNITIRDVHVGPFPDNGLYVSGANGSVHVEGGVFENANVAGVRLKGDGSTIEGAQFIVDEPFEGFGAQRPIRLDNGVGMEVRNCDIDMDAPVTEALRILPNVESAVIADVTMELSDQVRDGIAVTQGAGPVTVDDLEVNGNSRYEVYEY</sequence>
<name>A0ABD5V411_9EURY</name>
<evidence type="ECO:0000313" key="2">
    <source>
        <dbReference type="Proteomes" id="UP001596312"/>
    </source>
</evidence>
<dbReference type="AlphaFoldDB" id="A0ABD5V411"/>
<proteinExistence type="predicted"/>
<dbReference type="RefSeq" id="WP_340604307.1">
    <property type="nucleotide sequence ID" value="NZ_JBBMXV010000003.1"/>
</dbReference>
<dbReference type="InterPro" id="IPR012334">
    <property type="entry name" value="Pectin_lyas_fold"/>
</dbReference>